<dbReference type="InterPro" id="IPR055292">
    <property type="entry name" value="MABP1"/>
</dbReference>
<organism evidence="1 2">
    <name type="scientific">Paramuricea clavata</name>
    <name type="common">Red gorgonian</name>
    <name type="synonym">Violescent sea-whip</name>
    <dbReference type="NCBI Taxonomy" id="317549"/>
    <lineage>
        <taxon>Eukaryota</taxon>
        <taxon>Metazoa</taxon>
        <taxon>Cnidaria</taxon>
        <taxon>Anthozoa</taxon>
        <taxon>Octocorallia</taxon>
        <taxon>Malacalcyonacea</taxon>
        <taxon>Plexauridae</taxon>
        <taxon>Paramuricea</taxon>
    </lineage>
</organism>
<protein>
    <submittedName>
        <fullName evidence="1">Uncharacterized protein</fullName>
    </submittedName>
</protein>
<sequence>MFSSRRCTGRLTPTRKLVKKGSSLRDLRPLTERIVLEKVLGVTLKGNSGLACNPVTGEIAFPAGCVIVFISSTGHGQSHIINSS</sequence>
<keyword evidence="2" id="KW-1185">Reference proteome</keyword>
<accession>A0A6S7HW04</accession>
<dbReference type="EMBL" id="CACRXK020006587">
    <property type="protein sequence ID" value="CAB4009834.1"/>
    <property type="molecule type" value="Genomic_DNA"/>
</dbReference>
<evidence type="ECO:0000313" key="1">
    <source>
        <dbReference type="EMBL" id="CAB4009834.1"/>
    </source>
</evidence>
<dbReference type="Proteomes" id="UP001152795">
    <property type="component" value="Unassembled WGS sequence"/>
</dbReference>
<dbReference type="AlphaFoldDB" id="A0A6S7HW04"/>
<feature type="non-terminal residue" evidence="1">
    <location>
        <position position="1"/>
    </location>
</feature>
<comment type="caution">
    <text evidence="1">The sequence shown here is derived from an EMBL/GenBank/DDBJ whole genome shotgun (WGS) entry which is preliminary data.</text>
</comment>
<dbReference type="OrthoDB" id="6154712at2759"/>
<gene>
    <name evidence="1" type="ORF">PACLA_8A022769</name>
</gene>
<evidence type="ECO:0000313" key="2">
    <source>
        <dbReference type="Proteomes" id="UP001152795"/>
    </source>
</evidence>
<dbReference type="PANTHER" id="PTHR44813">
    <property type="entry name" value="MITOGEN-ACTIVATED PROTEIN KINASE-BINDING PROTEIN 1"/>
    <property type="match status" value="1"/>
</dbReference>
<proteinExistence type="predicted"/>
<dbReference type="PANTHER" id="PTHR44813:SF1">
    <property type="entry name" value="MITOGEN-ACTIVATED PROTEIN KINASE-BINDING PROTEIN 1"/>
    <property type="match status" value="1"/>
</dbReference>
<name>A0A6S7HW04_PARCT</name>
<reference evidence="1" key="1">
    <citation type="submission" date="2020-04" db="EMBL/GenBank/DDBJ databases">
        <authorList>
            <person name="Alioto T."/>
            <person name="Alioto T."/>
            <person name="Gomez Garrido J."/>
        </authorList>
    </citation>
    <scope>NUCLEOTIDE SEQUENCE</scope>
    <source>
        <strain evidence="1">A484AB</strain>
    </source>
</reference>